<evidence type="ECO:0000313" key="3">
    <source>
        <dbReference type="Proteomes" id="UP000273326"/>
    </source>
</evidence>
<keyword evidence="1" id="KW-0812">Transmembrane</keyword>
<dbReference type="AlphaFoldDB" id="A0A3Q9BLG9"/>
<reference evidence="3" key="1">
    <citation type="submission" date="2018-12" db="EMBL/GenBank/DDBJ databases">
        <title>Complete genome sequencing of Jeotgalibaca sp. H21T32.</title>
        <authorList>
            <person name="Bae J.-W."/>
            <person name="Lee S.-Y."/>
        </authorList>
    </citation>
    <scope>NUCLEOTIDE SEQUENCE [LARGE SCALE GENOMIC DNA]</scope>
    <source>
        <strain evidence="3">H21T32</strain>
    </source>
</reference>
<dbReference type="Proteomes" id="UP000273326">
    <property type="component" value="Chromosome"/>
</dbReference>
<organism evidence="2 3">
    <name type="scientific">Jeotgalibaca ciconiae</name>
    <dbReference type="NCBI Taxonomy" id="2496265"/>
    <lineage>
        <taxon>Bacteria</taxon>
        <taxon>Bacillati</taxon>
        <taxon>Bacillota</taxon>
        <taxon>Bacilli</taxon>
        <taxon>Lactobacillales</taxon>
        <taxon>Carnobacteriaceae</taxon>
        <taxon>Jeotgalibaca</taxon>
    </lineage>
</organism>
<keyword evidence="3" id="KW-1185">Reference proteome</keyword>
<feature type="transmembrane region" description="Helical" evidence="1">
    <location>
        <begin position="42"/>
        <end position="61"/>
    </location>
</feature>
<dbReference type="OrthoDB" id="2287686at2"/>
<protein>
    <submittedName>
        <fullName evidence="2">DUF1189 domain-containing protein</fullName>
    </submittedName>
</protein>
<name>A0A3Q9BLG9_9LACT</name>
<evidence type="ECO:0000313" key="2">
    <source>
        <dbReference type="EMBL" id="AZP04986.1"/>
    </source>
</evidence>
<evidence type="ECO:0000256" key="1">
    <source>
        <dbReference type="SAM" id="Phobius"/>
    </source>
</evidence>
<feature type="transmembrane region" description="Helical" evidence="1">
    <location>
        <begin position="231"/>
        <end position="249"/>
    </location>
</feature>
<keyword evidence="1" id="KW-0472">Membrane</keyword>
<feature type="transmembrane region" description="Helical" evidence="1">
    <location>
        <begin position="255"/>
        <end position="275"/>
    </location>
</feature>
<feature type="transmembrane region" description="Helical" evidence="1">
    <location>
        <begin position="183"/>
        <end position="211"/>
    </location>
</feature>
<accession>A0A3Q9BLG9</accession>
<proteinExistence type="predicted"/>
<sequence length="296" mass="33720">MNQFKKGWMNMQNKSFPINYFNSVLTPVKNFIGRKQLSWPKLLFVILFLNGIMMIPIVINFTQTEAIQLKSTFPAIYDLIDEDVVDSLNQTTSEKGQVTFTEPFILEKEAGIVLGGVDEQEIEEALEMTNALVFAEDRFYLKEGDLPVSEITYTADVQLNGWQTVDDLQAEINRQWFQYNRVFIVATYSFMITGMLLMMNLLLVFGAAFFIRLAGRSAMIEINTYKESVNLILNAMGIPVLLAFLLGLVMPDISMIMSVQTFGLVVMLVLIYFRTQFSEDYVAKRKREASSHRGGA</sequence>
<keyword evidence="1" id="KW-1133">Transmembrane helix</keyword>
<dbReference type="EMBL" id="CP034465">
    <property type="protein sequence ID" value="AZP04986.1"/>
    <property type="molecule type" value="Genomic_DNA"/>
</dbReference>
<dbReference type="KEGG" id="jeh:EJN90_10215"/>
<gene>
    <name evidence="2" type="ORF">EJN90_10215</name>
</gene>